<dbReference type="Gene3D" id="3.40.50.150">
    <property type="entry name" value="Vaccinia Virus protein VP39"/>
    <property type="match status" value="1"/>
</dbReference>
<dbReference type="SUPFAM" id="SSF53335">
    <property type="entry name" value="S-adenosyl-L-methionine-dependent methyltransferases"/>
    <property type="match status" value="1"/>
</dbReference>
<dbReference type="Proteomes" id="UP001589810">
    <property type="component" value="Unassembled WGS sequence"/>
</dbReference>
<evidence type="ECO:0000313" key="1">
    <source>
        <dbReference type="EMBL" id="MFC0540248.1"/>
    </source>
</evidence>
<comment type="caution">
    <text evidence="1">The sequence shown here is derived from an EMBL/GenBank/DDBJ whole genome shotgun (WGS) entry which is preliminary data.</text>
</comment>
<evidence type="ECO:0000313" key="2">
    <source>
        <dbReference type="Proteomes" id="UP001589810"/>
    </source>
</evidence>
<organism evidence="1 2">
    <name type="scientific">Kutzneria chonburiensis</name>
    <dbReference type="NCBI Taxonomy" id="1483604"/>
    <lineage>
        <taxon>Bacteria</taxon>
        <taxon>Bacillati</taxon>
        <taxon>Actinomycetota</taxon>
        <taxon>Actinomycetes</taxon>
        <taxon>Pseudonocardiales</taxon>
        <taxon>Pseudonocardiaceae</taxon>
        <taxon>Kutzneria</taxon>
    </lineage>
</organism>
<protein>
    <submittedName>
        <fullName evidence="1">DUF1698 domain-containing protein</fullName>
    </submittedName>
</protein>
<accession>A0ABV6MJ05</accession>
<dbReference type="InterPro" id="IPR027555">
    <property type="entry name" value="Mo5U34_MeTrfas-like"/>
</dbReference>
<reference evidence="1 2" key="1">
    <citation type="submission" date="2024-09" db="EMBL/GenBank/DDBJ databases">
        <authorList>
            <person name="Sun Q."/>
            <person name="Mori K."/>
        </authorList>
    </citation>
    <scope>NUCLEOTIDE SEQUENCE [LARGE SCALE GENOMIC DNA]</scope>
    <source>
        <strain evidence="1 2">TBRC 1432</strain>
    </source>
</reference>
<dbReference type="CDD" id="cd02440">
    <property type="entry name" value="AdoMet_MTases"/>
    <property type="match status" value="1"/>
</dbReference>
<dbReference type="InterPro" id="IPR029063">
    <property type="entry name" value="SAM-dependent_MTases_sf"/>
</dbReference>
<dbReference type="RefSeq" id="WP_273939018.1">
    <property type="nucleotide sequence ID" value="NZ_CP097263.1"/>
</dbReference>
<sequence length="270" mass="29490">MRSLLSRLRRQPEAAQPSILDEYVTAAPSPQNAVDLFAGEWSSQLPGLSAGPIPLFADDRVQWALSELGGVDGARVLELGPLEGGHTFMLSKAGASVLAVESQTRAYLKCLIAKELLGMPNARFVLGDFMAYLRDTDERFDLVFASGVLYHMRTPVETIALMARAASSLFLWTHYYDEDIVRASSLLSPRFTSSAAASHEGFEHTLHRFEYESALQLKGFCGGSAPHSNWLSRADLMAALEHFGWQVKTVAFDTPDHPHGPALALVATKA</sequence>
<gene>
    <name evidence="1" type="ORF">ACFFH7_02085</name>
</gene>
<name>A0ABV6MJ05_9PSEU</name>
<dbReference type="EMBL" id="JBHLUD010000001">
    <property type="protein sequence ID" value="MFC0540248.1"/>
    <property type="molecule type" value="Genomic_DNA"/>
</dbReference>
<dbReference type="Pfam" id="PF08003">
    <property type="entry name" value="Methyltransf_9"/>
    <property type="match status" value="1"/>
</dbReference>
<keyword evidence="2" id="KW-1185">Reference proteome</keyword>
<proteinExistence type="predicted"/>